<sequence length="476" mass="53145">MLMPESNTFEDSYAIQASPVPKETMVEAIFRAALEPSSDRSERDRNALVWTAKSLTDDVELERLVDAIPDLLWGPDYRRYSYDSCIRGLARHPDVQLVKRITSLLLTTRFDGVWSSSDHIGRRAIACYKALWAIASLSERGQSDTKALNFENVLKSSIFIGARNSDFAVYSTSARAIMQWSTFLAVEGRLIAARENLVACEGDELKGKPNSPKLEDVCDALSDMRITFYELDLPSTRGPHTISSLCSLIDTFLSEIPFRILLEFLCQASLDTPPYHLEETISSIQVSRPISGSLKATFESRAYTIVSNQIPRLNAASDGAEVARIDKCITELMLLLLPVDSYRTPAAITLLLNARTSDHALGILFLRSNIEIHLWESCVRTLRDGAKDLLQGQEEFTALWRLASIGLHYEALHDFPVRYACRESALKALSTAQSPLPFPLVTYSIIALLKVHALRFGKARNDGRGLTLARSRYIPP</sequence>
<dbReference type="AlphaFoldDB" id="A0A8H7CP23"/>
<reference evidence="1" key="1">
    <citation type="submission" date="2020-05" db="EMBL/GenBank/DDBJ databases">
        <title>Mycena genomes resolve the evolution of fungal bioluminescence.</title>
        <authorList>
            <person name="Tsai I.J."/>
        </authorList>
    </citation>
    <scope>NUCLEOTIDE SEQUENCE</scope>
    <source>
        <strain evidence="1">CCC161011</strain>
    </source>
</reference>
<proteinExistence type="predicted"/>
<evidence type="ECO:0000313" key="1">
    <source>
        <dbReference type="EMBL" id="KAF7343091.1"/>
    </source>
</evidence>
<accession>A0A8H7CP23</accession>
<dbReference type="OrthoDB" id="3043573at2759"/>
<protein>
    <submittedName>
        <fullName evidence="1">Uncharacterized protein</fullName>
    </submittedName>
</protein>
<comment type="caution">
    <text evidence="1">The sequence shown here is derived from an EMBL/GenBank/DDBJ whole genome shotgun (WGS) entry which is preliminary data.</text>
</comment>
<dbReference type="EMBL" id="JACAZI010000016">
    <property type="protein sequence ID" value="KAF7343091.1"/>
    <property type="molecule type" value="Genomic_DNA"/>
</dbReference>
<name>A0A8H7CP23_9AGAR</name>
<evidence type="ECO:0000313" key="2">
    <source>
        <dbReference type="Proteomes" id="UP000620124"/>
    </source>
</evidence>
<dbReference type="Proteomes" id="UP000620124">
    <property type="component" value="Unassembled WGS sequence"/>
</dbReference>
<organism evidence="1 2">
    <name type="scientific">Mycena venus</name>
    <dbReference type="NCBI Taxonomy" id="2733690"/>
    <lineage>
        <taxon>Eukaryota</taxon>
        <taxon>Fungi</taxon>
        <taxon>Dikarya</taxon>
        <taxon>Basidiomycota</taxon>
        <taxon>Agaricomycotina</taxon>
        <taxon>Agaricomycetes</taxon>
        <taxon>Agaricomycetidae</taxon>
        <taxon>Agaricales</taxon>
        <taxon>Marasmiineae</taxon>
        <taxon>Mycenaceae</taxon>
        <taxon>Mycena</taxon>
    </lineage>
</organism>
<keyword evidence="2" id="KW-1185">Reference proteome</keyword>
<gene>
    <name evidence="1" type="ORF">MVEN_01739500</name>
</gene>